<proteinExistence type="predicted"/>
<gene>
    <name evidence="2" type="ORF">Mgra_00008266</name>
</gene>
<feature type="non-terminal residue" evidence="2">
    <location>
        <position position="1"/>
    </location>
</feature>
<name>A0A8S9ZGH5_9BILA</name>
<accession>A0A8S9ZGH5</accession>
<dbReference type="Proteomes" id="UP000605970">
    <property type="component" value="Unassembled WGS sequence"/>
</dbReference>
<feature type="region of interest" description="Disordered" evidence="1">
    <location>
        <begin position="1"/>
        <end position="20"/>
    </location>
</feature>
<evidence type="ECO:0000313" key="3">
    <source>
        <dbReference type="Proteomes" id="UP000605970"/>
    </source>
</evidence>
<dbReference type="OrthoDB" id="5799464at2759"/>
<dbReference type="EMBL" id="JABEBT010000105">
    <property type="protein sequence ID" value="KAF7632341.1"/>
    <property type="molecule type" value="Genomic_DNA"/>
</dbReference>
<dbReference type="AlphaFoldDB" id="A0A8S9ZGH5"/>
<feature type="non-terminal residue" evidence="2">
    <location>
        <position position="326"/>
    </location>
</feature>
<protein>
    <submittedName>
        <fullName evidence="2">Uncharacterized protein</fullName>
    </submittedName>
</protein>
<keyword evidence="3" id="KW-1185">Reference proteome</keyword>
<reference evidence="2" key="1">
    <citation type="journal article" date="2020" name="Ecol. Evol.">
        <title>Genome structure and content of the rice root-knot nematode (Meloidogyne graminicola).</title>
        <authorList>
            <person name="Phan N.T."/>
            <person name="Danchin E.G.J."/>
            <person name="Klopp C."/>
            <person name="Perfus-Barbeoch L."/>
            <person name="Kozlowski D.K."/>
            <person name="Koutsovoulos G.D."/>
            <person name="Lopez-Roques C."/>
            <person name="Bouchez O."/>
            <person name="Zahm M."/>
            <person name="Besnard G."/>
            <person name="Bellafiore S."/>
        </authorList>
    </citation>
    <scope>NUCLEOTIDE SEQUENCE</scope>
    <source>
        <strain evidence="2">VN-18</strain>
    </source>
</reference>
<organism evidence="2 3">
    <name type="scientific">Meloidogyne graminicola</name>
    <dbReference type="NCBI Taxonomy" id="189291"/>
    <lineage>
        <taxon>Eukaryota</taxon>
        <taxon>Metazoa</taxon>
        <taxon>Ecdysozoa</taxon>
        <taxon>Nematoda</taxon>
        <taxon>Chromadorea</taxon>
        <taxon>Rhabditida</taxon>
        <taxon>Tylenchina</taxon>
        <taxon>Tylenchomorpha</taxon>
        <taxon>Tylenchoidea</taxon>
        <taxon>Meloidogynidae</taxon>
        <taxon>Meloidogyninae</taxon>
        <taxon>Meloidogyne</taxon>
    </lineage>
</organism>
<comment type="caution">
    <text evidence="2">The sequence shown here is derived from an EMBL/GenBank/DDBJ whole genome shotgun (WGS) entry which is preliminary data.</text>
</comment>
<evidence type="ECO:0000256" key="1">
    <source>
        <dbReference type="SAM" id="MobiDB-lite"/>
    </source>
</evidence>
<evidence type="ECO:0000313" key="2">
    <source>
        <dbReference type="EMBL" id="KAF7632341.1"/>
    </source>
</evidence>
<sequence>KQFLDLPSSSLHNNNNPSLINQNNNNNIPLFNSKFNGIPQGFETILPNEILQKLKDLHKNTNIPLMKKQEEFDKIMNSVNPNILSKLPLPPGFELLPLNIQQKITEINGNSSINWNKKHLKIKEIIESLQQKQKNLNPNPLLQQQLTVQQQQNFEIIPEFFPPNPPPGFEKVLPLNIYQKLLQIHRNSNLSVKQKSFQIDQIMRSLPQNIIDNLPLPPNFEKLPPNYLKEVKKIFGNKSLTFQEKDQKIISFINSLPLELRKLIRPPLPKGFEKLNFETKEKIFNLFEDINLNDKQKQINFWKIINKLSNEEKNKINEEININNNF</sequence>